<dbReference type="Pfam" id="PF20684">
    <property type="entry name" value="Fung_rhodopsin"/>
    <property type="match status" value="1"/>
</dbReference>
<keyword evidence="4 7" id="KW-0472">Membrane</keyword>
<keyword evidence="2 7" id="KW-0812">Transmembrane</keyword>
<feature type="transmembrane region" description="Helical" evidence="7">
    <location>
        <begin position="46"/>
        <end position="70"/>
    </location>
</feature>
<evidence type="ECO:0000256" key="6">
    <source>
        <dbReference type="SAM" id="MobiDB-lite"/>
    </source>
</evidence>
<dbReference type="RefSeq" id="XP_008718832.1">
    <property type="nucleotide sequence ID" value="XM_008720610.1"/>
</dbReference>
<dbReference type="eggNOG" id="ENOG502SHAY">
    <property type="taxonomic scope" value="Eukaryota"/>
</dbReference>
<feature type="compositionally biased region" description="Basic and acidic residues" evidence="6">
    <location>
        <begin position="279"/>
        <end position="288"/>
    </location>
</feature>
<comment type="similarity">
    <text evidence="5">Belongs to the SAT4 family.</text>
</comment>
<dbReference type="PANTHER" id="PTHR33048:SF21">
    <property type="entry name" value="INTEGRAL MEMBRANE PROTEIN"/>
    <property type="match status" value="1"/>
</dbReference>
<dbReference type="PANTHER" id="PTHR33048">
    <property type="entry name" value="PTH11-LIKE INTEGRAL MEMBRANE PROTEIN (AFU_ORTHOLOGUE AFUA_5G11245)"/>
    <property type="match status" value="1"/>
</dbReference>
<dbReference type="InterPro" id="IPR052337">
    <property type="entry name" value="SAT4-like"/>
</dbReference>
<feature type="transmembrane region" description="Helical" evidence="7">
    <location>
        <begin position="12"/>
        <end position="34"/>
    </location>
</feature>
<organism evidence="9 10">
    <name type="scientific">Cyphellophora europaea (strain CBS 101466)</name>
    <name type="common">Phialophora europaea</name>
    <dbReference type="NCBI Taxonomy" id="1220924"/>
    <lineage>
        <taxon>Eukaryota</taxon>
        <taxon>Fungi</taxon>
        <taxon>Dikarya</taxon>
        <taxon>Ascomycota</taxon>
        <taxon>Pezizomycotina</taxon>
        <taxon>Eurotiomycetes</taxon>
        <taxon>Chaetothyriomycetidae</taxon>
        <taxon>Chaetothyriales</taxon>
        <taxon>Cyphellophoraceae</taxon>
        <taxon>Cyphellophora</taxon>
    </lineage>
</organism>
<comment type="subcellular location">
    <subcellularLocation>
        <location evidence="1">Membrane</location>
        <topology evidence="1">Multi-pass membrane protein</topology>
    </subcellularLocation>
</comment>
<feature type="transmembrane region" description="Helical" evidence="7">
    <location>
        <begin position="167"/>
        <end position="195"/>
    </location>
</feature>
<keyword evidence="10" id="KW-1185">Reference proteome</keyword>
<keyword evidence="3 7" id="KW-1133">Transmembrane helix</keyword>
<evidence type="ECO:0000256" key="4">
    <source>
        <dbReference type="ARBA" id="ARBA00023136"/>
    </source>
</evidence>
<evidence type="ECO:0000313" key="9">
    <source>
        <dbReference type="EMBL" id="ETN38243.1"/>
    </source>
</evidence>
<dbReference type="HOGENOM" id="CLU_028200_3_1_1"/>
<feature type="transmembrane region" description="Helical" evidence="7">
    <location>
        <begin position="126"/>
        <end position="147"/>
    </location>
</feature>
<dbReference type="InterPro" id="IPR049326">
    <property type="entry name" value="Rhodopsin_dom_fungi"/>
</dbReference>
<evidence type="ECO:0000256" key="1">
    <source>
        <dbReference type="ARBA" id="ARBA00004141"/>
    </source>
</evidence>
<gene>
    <name evidence="9" type="ORF">HMPREF1541_06274</name>
</gene>
<dbReference type="STRING" id="1220924.W2RR95"/>
<dbReference type="InParanoid" id="W2RR95"/>
<dbReference type="Proteomes" id="UP000030752">
    <property type="component" value="Unassembled WGS sequence"/>
</dbReference>
<accession>W2RR95</accession>
<name>W2RR95_CYPE1</name>
<dbReference type="AlphaFoldDB" id="W2RR95"/>
<feature type="transmembrane region" description="Helical" evidence="7">
    <location>
        <begin position="237"/>
        <end position="261"/>
    </location>
</feature>
<dbReference type="OrthoDB" id="4112131at2759"/>
<protein>
    <recommendedName>
        <fullName evidence="8">Rhodopsin domain-containing protein</fullName>
    </recommendedName>
</protein>
<evidence type="ECO:0000313" key="10">
    <source>
        <dbReference type="Proteomes" id="UP000030752"/>
    </source>
</evidence>
<sequence length="367" mass="40235">MQTVPPQGDGLVTFILTIVMLAICWPTLIARFLVRIKIKALGLDDWLMGLGLVMSTAWGGILIVYCYSGGGYRPEDPRITDELAERTLKFYFICQSLYCPSTIPIKFSICVALLRICGTRYVFKYSLWAIMAITAVAGIGSMIGIVASCSPPSAFWDPTSGTCNASINTVAAYFISACSILTDFALAILPGLLLWNVQMKRTIKVSVGIILALAAFASCATLVRLRYLLALLDSKNFLFASAKIAVWTVVELGIGIFAGSLPHLRPLLRFIPFLNHNSTDDSHQDQHHTPAQYGRSRDGVKMSTFKSAHDQGVRGQWNNLRDDGDSQEHILDDAPSIYTGPGIRKQMSVTVSGTMTGQQPRPAWPHK</sequence>
<dbReference type="GO" id="GO:0016020">
    <property type="term" value="C:membrane"/>
    <property type="evidence" value="ECO:0007669"/>
    <property type="project" value="UniProtKB-SubCell"/>
</dbReference>
<reference evidence="9 10" key="1">
    <citation type="submission" date="2013-03" db="EMBL/GenBank/DDBJ databases">
        <title>The Genome Sequence of Phialophora europaea CBS 101466.</title>
        <authorList>
            <consortium name="The Broad Institute Genomics Platform"/>
            <person name="Cuomo C."/>
            <person name="de Hoog S."/>
            <person name="Gorbushina A."/>
            <person name="Walker B."/>
            <person name="Young S.K."/>
            <person name="Zeng Q."/>
            <person name="Gargeya S."/>
            <person name="Fitzgerald M."/>
            <person name="Haas B."/>
            <person name="Abouelleil A."/>
            <person name="Allen A.W."/>
            <person name="Alvarado L."/>
            <person name="Arachchi H.M."/>
            <person name="Berlin A.M."/>
            <person name="Chapman S.B."/>
            <person name="Gainer-Dewar J."/>
            <person name="Goldberg J."/>
            <person name="Griggs A."/>
            <person name="Gujja S."/>
            <person name="Hansen M."/>
            <person name="Howarth C."/>
            <person name="Imamovic A."/>
            <person name="Ireland A."/>
            <person name="Larimer J."/>
            <person name="McCowan C."/>
            <person name="Murphy C."/>
            <person name="Pearson M."/>
            <person name="Poon T.W."/>
            <person name="Priest M."/>
            <person name="Roberts A."/>
            <person name="Saif S."/>
            <person name="Shea T."/>
            <person name="Sisk P."/>
            <person name="Sykes S."/>
            <person name="Wortman J."/>
            <person name="Nusbaum C."/>
            <person name="Birren B."/>
        </authorList>
    </citation>
    <scope>NUCLEOTIDE SEQUENCE [LARGE SCALE GENOMIC DNA]</scope>
    <source>
        <strain evidence="9 10">CBS 101466</strain>
    </source>
</reference>
<dbReference type="GeneID" id="19973613"/>
<feature type="domain" description="Rhodopsin" evidence="8">
    <location>
        <begin position="30"/>
        <end position="269"/>
    </location>
</feature>
<evidence type="ECO:0000256" key="3">
    <source>
        <dbReference type="ARBA" id="ARBA00022989"/>
    </source>
</evidence>
<feature type="region of interest" description="Disordered" evidence="6">
    <location>
        <begin position="279"/>
        <end position="298"/>
    </location>
</feature>
<dbReference type="EMBL" id="KB822722">
    <property type="protein sequence ID" value="ETN38243.1"/>
    <property type="molecule type" value="Genomic_DNA"/>
</dbReference>
<proteinExistence type="inferred from homology"/>
<evidence type="ECO:0000256" key="7">
    <source>
        <dbReference type="SAM" id="Phobius"/>
    </source>
</evidence>
<dbReference type="VEuPathDB" id="FungiDB:HMPREF1541_06274"/>
<evidence type="ECO:0000256" key="5">
    <source>
        <dbReference type="ARBA" id="ARBA00038359"/>
    </source>
</evidence>
<feature type="transmembrane region" description="Helical" evidence="7">
    <location>
        <begin position="207"/>
        <end position="225"/>
    </location>
</feature>
<evidence type="ECO:0000259" key="8">
    <source>
        <dbReference type="Pfam" id="PF20684"/>
    </source>
</evidence>
<evidence type="ECO:0000256" key="2">
    <source>
        <dbReference type="ARBA" id="ARBA00022692"/>
    </source>
</evidence>